<name>A0A8S5LHR1_9CAUD</name>
<reference evidence="1" key="1">
    <citation type="journal article" date="2021" name="Proc. Natl. Acad. Sci. U.S.A.">
        <title>A Catalog of Tens of Thousands of Viruses from Human Metagenomes Reveals Hidden Associations with Chronic Diseases.</title>
        <authorList>
            <person name="Tisza M.J."/>
            <person name="Buck C.B."/>
        </authorList>
    </citation>
    <scope>NUCLEOTIDE SEQUENCE</scope>
    <source>
        <strain evidence="1">Ctbwh6</strain>
    </source>
</reference>
<accession>A0A8S5LHR1</accession>
<sequence length="477" mass="51692">MAQYGLTSKGPNPKRLDVILDEMHESMTKRLGVNTKQNPQSLLNHLLTNVADRIAELWEYGTDVYYAMYPASAQGVNLDNAAQFGGSTRELAAKSYYNILCTGLDGTVVPAGTIIASDTNPATNLSISEDGLISRGNFNKATVILATTELHSALTVALNGTLYTIPLDASKSSSELLAALGSAIDSEDFTVAADREKLVIAAVDETSSNVMVLSENLTTQEVGSVLTFATEEDGDILIPNGVITKIVKAVAGMTAVTNVGAYIAGRDAESDIEFRKSYADKIFGRSSNMLESIRSAILEKVQGVLSCAPYENDTNETDSMGRPPHSIEVVVDGGDETEIAQQILNKKAGGISTFGSVEKTLPGLYGEKITIRFNRPTYVNVWFRVGVTLSKSTNQPTNYVDLIKKQILEKMDALEAGRDVIPQTFRIEVPGIDYVDFMLYATTGDDRPAEYKDRSIVISERERAVTDENRIEVVIDG</sequence>
<proteinExistence type="predicted"/>
<dbReference type="EMBL" id="BK015852">
    <property type="protein sequence ID" value="DAD69542.1"/>
    <property type="molecule type" value="Genomic_DNA"/>
</dbReference>
<protein>
    <submittedName>
        <fullName evidence="1">Baseplate wedge protein</fullName>
    </submittedName>
</protein>
<organism evidence="1">
    <name type="scientific">Myoviridae sp. ctbwh6</name>
    <dbReference type="NCBI Taxonomy" id="2827611"/>
    <lineage>
        <taxon>Viruses</taxon>
        <taxon>Duplodnaviria</taxon>
        <taxon>Heunggongvirae</taxon>
        <taxon>Uroviricota</taxon>
        <taxon>Caudoviricetes</taxon>
    </lineage>
</organism>
<evidence type="ECO:0000313" key="1">
    <source>
        <dbReference type="EMBL" id="DAD69542.1"/>
    </source>
</evidence>